<proteinExistence type="predicted"/>
<dbReference type="EMBL" id="KI276127">
    <property type="protein sequence ID" value="ESA21810.1"/>
    <property type="molecule type" value="Genomic_DNA"/>
</dbReference>
<evidence type="ECO:0000313" key="1">
    <source>
        <dbReference type="EMBL" id="ESA21810.1"/>
    </source>
</evidence>
<gene>
    <name evidence="1" type="ORF">GLOINDRAFT_74228</name>
</gene>
<accession>U9UN43</accession>
<dbReference type="STRING" id="747089.U9UN43"/>
<protein>
    <submittedName>
        <fullName evidence="1">Uncharacterized protein</fullName>
    </submittedName>
</protein>
<organism evidence="1">
    <name type="scientific">Rhizophagus irregularis (strain DAOM 181602 / DAOM 197198 / MUCL 43194)</name>
    <name type="common">Arbuscular mycorrhizal fungus</name>
    <name type="synonym">Glomus intraradices</name>
    <dbReference type="NCBI Taxonomy" id="747089"/>
    <lineage>
        <taxon>Eukaryota</taxon>
        <taxon>Fungi</taxon>
        <taxon>Fungi incertae sedis</taxon>
        <taxon>Mucoromycota</taxon>
        <taxon>Glomeromycotina</taxon>
        <taxon>Glomeromycetes</taxon>
        <taxon>Glomerales</taxon>
        <taxon>Glomeraceae</taxon>
        <taxon>Rhizophagus</taxon>
    </lineage>
</organism>
<sequence>RKPKEKYNVDCLVPTFKSGRKGVMVWGCFKNANDYINVLDNHLLPYLEGLDNQNNYIFQDDNSQIHRVNLLPIFFILFL</sequence>
<name>U9UN43_RHIID</name>
<dbReference type="AlphaFoldDB" id="U9UN43"/>
<reference evidence="1" key="1">
    <citation type="submission" date="2013-07" db="EMBL/GenBank/DDBJ databases">
        <title>The genome of an arbuscular mycorrhizal fungus provides insights into the evolution of the oldest plant symbiosis.</title>
        <authorList>
            <consortium name="DOE Joint Genome Institute"/>
            <person name="Tisserant E."/>
            <person name="Malbreil M."/>
            <person name="Kuo A."/>
            <person name="Kohler A."/>
            <person name="Symeonidi A."/>
            <person name="Balestrini R."/>
            <person name="Charron P."/>
            <person name="Duensing N."/>
            <person name="Frei-dit-Frey N."/>
            <person name="Gianinazzi-Pearson V."/>
            <person name="Gilbert B."/>
            <person name="Handa Y."/>
            <person name="Hijri M."/>
            <person name="Kaul R."/>
            <person name="Kawaguchi M."/>
            <person name="Krajinski F."/>
            <person name="Lammers P."/>
            <person name="Lapierre D."/>
            <person name="Masclaux F.G."/>
            <person name="Murat C."/>
            <person name="Morin E."/>
            <person name="Ndikumana S."/>
            <person name="Pagni M."/>
            <person name="Petitpierre D."/>
            <person name="Requena N."/>
            <person name="Rosikiewicz P."/>
            <person name="Riley R."/>
            <person name="Saito K."/>
            <person name="San Clemente H."/>
            <person name="Shapiro H."/>
            <person name="van Tuinen D."/>
            <person name="Becard G."/>
            <person name="Bonfante P."/>
            <person name="Paszkowski U."/>
            <person name="Shachar-Hill Y."/>
            <person name="Young J.P."/>
            <person name="Sanders I.R."/>
            <person name="Henrissat B."/>
            <person name="Rensing S.A."/>
            <person name="Grigoriev I.V."/>
            <person name="Corradi N."/>
            <person name="Roux C."/>
            <person name="Martin F."/>
        </authorList>
    </citation>
    <scope>NUCLEOTIDE SEQUENCE</scope>
    <source>
        <strain evidence="1">DAOM 197198</strain>
    </source>
</reference>
<dbReference type="InterPro" id="IPR036397">
    <property type="entry name" value="RNaseH_sf"/>
</dbReference>
<dbReference type="HOGENOM" id="CLU_2612638_0_0_1"/>
<dbReference type="Gene3D" id="3.30.420.10">
    <property type="entry name" value="Ribonuclease H-like superfamily/Ribonuclease H"/>
    <property type="match status" value="1"/>
</dbReference>
<dbReference type="GO" id="GO:0003676">
    <property type="term" value="F:nucleic acid binding"/>
    <property type="evidence" value="ECO:0007669"/>
    <property type="project" value="InterPro"/>
</dbReference>
<feature type="non-terminal residue" evidence="1">
    <location>
        <position position="1"/>
    </location>
</feature>